<reference evidence="3 4" key="1">
    <citation type="submission" date="2016-10" db="EMBL/GenBank/DDBJ databases">
        <authorList>
            <person name="de Groot N.N."/>
        </authorList>
    </citation>
    <scope>NUCLEOTIDE SEQUENCE [LARGE SCALE GENOMIC DNA]</scope>
    <source>
        <strain evidence="3 4">DSM 5885</strain>
    </source>
</reference>
<protein>
    <submittedName>
        <fullName evidence="3">Transcriptional regulator, XRE family</fullName>
    </submittedName>
</protein>
<dbReference type="GO" id="GO:0005829">
    <property type="term" value="C:cytosol"/>
    <property type="evidence" value="ECO:0007669"/>
    <property type="project" value="TreeGrafter"/>
</dbReference>
<dbReference type="GO" id="GO:0003677">
    <property type="term" value="F:DNA binding"/>
    <property type="evidence" value="ECO:0007669"/>
    <property type="project" value="UniProtKB-KW"/>
</dbReference>
<dbReference type="AlphaFoldDB" id="A0A1G8ENG8"/>
<evidence type="ECO:0000259" key="2">
    <source>
        <dbReference type="PROSITE" id="PS50943"/>
    </source>
</evidence>
<evidence type="ECO:0000313" key="3">
    <source>
        <dbReference type="EMBL" id="SDH71229.1"/>
    </source>
</evidence>
<dbReference type="Pfam" id="PF13560">
    <property type="entry name" value="HTH_31"/>
    <property type="match status" value="1"/>
</dbReference>
<sequence>MATRLGDKLRELRKTHGFTLEKLADAAGLSKSYLWELENRDSQRPSAEKLKALADVLGVSAAFFLEDDVREPEERHRDEAFYRNYQQLDAPAKEHLRLILETFKKKS</sequence>
<organism evidence="3 4">
    <name type="scientific">Propionivibrio dicarboxylicus</name>
    <dbReference type="NCBI Taxonomy" id="83767"/>
    <lineage>
        <taxon>Bacteria</taxon>
        <taxon>Pseudomonadati</taxon>
        <taxon>Pseudomonadota</taxon>
        <taxon>Betaproteobacteria</taxon>
        <taxon>Rhodocyclales</taxon>
        <taxon>Rhodocyclaceae</taxon>
        <taxon>Propionivibrio</taxon>
    </lineage>
</organism>
<feature type="domain" description="HTH cro/C1-type" evidence="2">
    <location>
        <begin position="9"/>
        <end position="64"/>
    </location>
</feature>
<dbReference type="InterPro" id="IPR050807">
    <property type="entry name" value="TransReg_Diox_bact_type"/>
</dbReference>
<dbReference type="PROSITE" id="PS50943">
    <property type="entry name" value="HTH_CROC1"/>
    <property type="match status" value="1"/>
</dbReference>
<dbReference type="SMART" id="SM00530">
    <property type="entry name" value="HTH_XRE"/>
    <property type="match status" value="1"/>
</dbReference>
<gene>
    <name evidence="3" type="ORF">SAMN05660652_02135</name>
</gene>
<dbReference type="OrthoDB" id="73827at2"/>
<keyword evidence="4" id="KW-1185">Reference proteome</keyword>
<dbReference type="PANTHER" id="PTHR46797">
    <property type="entry name" value="HTH-TYPE TRANSCRIPTIONAL REGULATOR"/>
    <property type="match status" value="1"/>
</dbReference>
<dbReference type="CDD" id="cd00093">
    <property type="entry name" value="HTH_XRE"/>
    <property type="match status" value="1"/>
</dbReference>
<dbReference type="STRING" id="83767.SAMN05660652_02135"/>
<dbReference type="EMBL" id="FNCY01000008">
    <property type="protein sequence ID" value="SDH71229.1"/>
    <property type="molecule type" value="Genomic_DNA"/>
</dbReference>
<dbReference type="Gene3D" id="1.10.260.40">
    <property type="entry name" value="lambda repressor-like DNA-binding domains"/>
    <property type="match status" value="1"/>
</dbReference>
<dbReference type="GO" id="GO:0003700">
    <property type="term" value="F:DNA-binding transcription factor activity"/>
    <property type="evidence" value="ECO:0007669"/>
    <property type="project" value="TreeGrafter"/>
</dbReference>
<dbReference type="Proteomes" id="UP000198607">
    <property type="component" value="Unassembled WGS sequence"/>
</dbReference>
<keyword evidence="1" id="KW-0238">DNA-binding</keyword>
<accession>A0A1G8ENG8</accession>
<dbReference type="SUPFAM" id="SSF47413">
    <property type="entry name" value="lambda repressor-like DNA-binding domains"/>
    <property type="match status" value="1"/>
</dbReference>
<dbReference type="PANTHER" id="PTHR46797:SF1">
    <property type="entry name" value="METHYLPHOSPHONATE SYNTHASE"/>
    <property type="match status" value="1"/>
</dbReference>
<evidence type="ECO:0000256" key="1">
    <source>
        <dbReference type="ARBA" id="ARBA00023125"/>
    </source>
</evidence>
<dbReference type="InterPro" id="IPR001387">
    <property type="entry name" value="Cro/C1-type_HTH"/>
</dbReference>
<evidence type="ECO:0000313" key="4">
    <source>
        <dbReference type="Proteomes" id="UP000198607"/>
    </source>
</evidence>
<proteinExistence type="predicted"/>
<name>A0A1G8ENG8_9RHOO</name>
<dbReference type="InterPro" id="IPR010982">
    <property type="entry name" value="Lambda_DNA-bd_dom_sf"/>
</dbReference>